<evidence type="ECO:0000313" key="2">
    <source>
        <dbReference type="Proteomes" id="UP001151760"/>
    </source>
</evidence>
<keyword evidence="2" id="KW-1185">Reference proteome</keyword>
<sequence length="84" mass="9625">MTTLFHSLNDNWLKNLKKVSNALFDRITEDNWEKHEEAVVNYADLKSSHAPSTEASETDSSCDDILKIYDNTLPLTKRQLVKVS</sequence>
<organism evidence="1 2">
    <name type="scientific">Tanacetum coccineum</name>
    <dbReference type="NCBI Taxonomy" id="301880"/>
    <lineage>
        <taxon>Eukaryota</taxon>
        <taxon>Viridiplantae</taxon>
        <taxon>Streptophyta</taxon>
        <taxon>Embryophyta</taxon>
        <taxon>Tracheophyta</taxon>
        <taxon>Spermatophyta</taxon>
        <taxon>Magnoliopsida</taxon>
        <taxon>eudicotyledons</taxon>
        <taxon>Gunneridae</taxon>
        <taxon>Pentapetalae</taxon>
        <taxon>asterids</taxon>
        <taxon>campanulids</taxon>
        <taxon>Asterales</taxon>
        <taxon>Asteraceae</taxon>
        <taxon>Asteroideae</taxon>
        <taxon>Anthemideae</taxon>
        <taxon>Anthemidinae</taxon>
        <taxon>Tanacetum</taxon>
    </lineage>
</organism>
<reference evidence="1" key="1">
    <citation type="journal article" date="2022" name="Int. J. Mol. Sci.">
        <title>Draft Genome of Tanacetum Coccineum: Genomic Comparison of Closely Related Tanacetum-Family Plants.</title>
        <authorList>
            <person name="Yamashiro T."/>
            <person name="Shiraishi A."/>
            <person name="Nakayama K."/>
            <person name="Satake H."/>
        </authorList>
    </citation>
    <scope>NUCLEOTIDE SEQUENCE</scope>
</reference>
<dbReference type="Proteomes" id="UP001151760">
    <property type="component" value="Unassembled WGS sequence"/>
</dbReference>
<dbReference type="EMBL" id="BQNB010015312">
    <property type="protein sequence ID" value="GJT38553.1"/>
    <property type="molecule type" value="Genomic_DNA"/>
</dbReference>
<evidence type="ECO:0000313" key="1">
    <source>
        <dbReference type="EMBL" id="GJT38553.1"/>
    </source>
</evidence>
<protein>
    <submittedName>
        <fullName evidence="1">Uncharacterized protein</fullName>
    </submittedName>
</protein>
<reference evidence="1" key="2">
    <citation type="submission" date="2022-01" db="EMBL/GenBank/DDBJ databases">
        <authorList>
            <person name="Yamashiro T."/>
            <person name="Shiraishi A."/>
            <person name="Satake H."/>
            <person name="Nakayama K."/>
        </authorList>
    </citation>
    <scope>NUCLEOTIDE SEQUENCE</scope>
</reference>
<comment type="caution">
    <text evidence="1">The sequence shown here is derived from an EMBL/GenBank/DDBJ whole genome shotgun (WGS) entry which is preliminary data.</text>
</comment>
<accession>A0ABQ5DIZ7</accession>
<gene>
    <name evidence="1" type="ORF">Tco_0938418</name>
</gene>
<name>A0ABQ5DIZ7_9ASTR</name>
<proteinExistence type="predicted"/>